<feature type="region of interest" description="Disordered" evidence="4">
    <location>
        <begin position="16"/>
        <end position="77"/>
    </location>
</feature>
<dbReference type="Pfam" id="PF02138">
    <property type="entry name" value="Beach"/>
    <property type="match status" value="1"/>
</dbReference>
<feature type="compositionally biased region" description="Polar residues" evidence="4">
    <location>
        <begin position="1223"/>
        <end position="1235"/>
    </location>
</feature>
<feature type="repeat" description="WD" evidence="3">
    <location>
        <begin position="2746"/>
        <end position="2787"/>
    </location>
</feature>
<dbReference type="CDD" id="cd00065">
    <property type="entry name" value="FYVE_like_SF"/>
    <property type="match status" value="1"/>
</dbReference>
<reference evidence="7 8" key="1">
    <citation type="submission" date="2019-05" db="EMBL/GenBank/DDBJ databases">
        <title>Emergence of the Ug99 lineage of the wheat stem rust pathogen through somatic hybridization.</title>
        <authorList>
            <person name="Li F."/>
            <person name="Upadhyaya N.M."/>
            <person name="Sperschneider J."/>
            <person name="Matny O."/>
            <person name="Nguyen-Phuc H."/>
            <person name="Mago R."/>
            <person name="Raley C."/>
            <person name="Miller M.E."/>
            <person name="Silverstein K.A.T."/>
            <person name="Henningsen E."/>
            <person name="Hirsch C.D."/>
            <person name="Visser B."/>
            <person name="Pretorius Z.A."/>
            <person name="Steffenson B.J."/>
            <person name="Schwessinger B."/>
            <person name="Dodds P.N."/>
            <person name="Figueroa M."/>
        </authorList>
    </citation>
    <scope>NUCLEOTIDE SEQUENCE [LARGE SCALE GENOMIC DNA]</scope>
    <source>
        <strain evidence="7">21-0</strain>
    </source>
</reference>
<proteinExistence type="predicted"/>
<keyword evidence="2" id="KW-0677">Repeat</keyword>
<feature type="region of interest" description="Disordered" evidence="4">
    <location>
        <begin position="631"/>
        <end position="654"/>
    </location>
</feature>
<feature type="region of interest" description="Disordered" evidence="4">
    <location>
        <begin position="1864"/>
        <end position="1890"/>
    </location>
</feature>
<dbReference type="InterPro" id="IPR015943">
    <property type="entry name" value="WD40/YVTN_repeat-like_dom_sf"/>
</dbReference>
<dbReference type="SUPFAM" id="SSF50729">
    <property type="entry name" value="PH domain-like"/>
    <property type="match status" value="1"/>
</dbReference>
<dbReference type="SMART" id="SM01026">
    <property type="entry name" value="Beach"/>
    <property type="match status" value="1"/>
</dbReference>
<dbReference type="Pfam" id="PF14844">
    <property type="entry name" value="PH_BEACH"/>
    <property type="match status" value="1"/>
</dbReference>
<dbReference type="Proteomes" id="UP000324748">
    <property type="component" value="Unassembled WGS sequence"/>
</dbReference>
<evidence type="ECO:0000313" key="7">
    <source>
        <dbReference type="EMBL" id="KAA1070368.1"/>
    </source>
</evidence>
<feature type="region of interest" description="Disordered" evidence="4">
    <location>
        <begin position="1531"/>
        <end position="1576"/>
    </location>
</feature>
<dbReference type="PROSITE" id="PS50294">
    <property type="entry name" value="WD_REPEATS_REGION"/>
    <property type="match status" value="1"/>
</dbReference>
<evidence type="ECO:0000256" key="2">
    <source>
        <dbReference type="ARBA" id="ARBA00022737"/>
    </source>
</evidence>
<dbReference type="InterPro" id="IPR023362">
    <property type="entry name" value="PH-BEACH_dom"/>
</dbReference>
<accession>A0A5B0M331</accession>
<dbReference type="InterPro" id="IPR056252">
    <property type="entry name" value="Alfy-like_Arm-like"/>
</dbReference>
<dbReference type="Gene3D" id="2.130.10.10">
    <property type="entry name" value="YVTN repeat-like/Quinoprotein amine dehydrogenase"/>
    <property type="match status" value="2"/>
</dbReference>
<feature type="domain" description="BEACH" evidence="5">
    <location>
        <begin position="2312"/>
        <end position="2609"/>
    </location>
</feature>
<feature type="region of interest" description="Disordered" evidence="4">
    <location>
        <begin position="2124"/>
        <end position="2159"/>
    </location>
</feature>
<evidence type="ECO:0000259" key="6">
    <source>
        <dbReference type="PROSITE" id="PS51783"/>
    </source>
</evidence>
<dbReference type="PANTHER" id="PTHR46108:SF4">
    <property type="entry name" value="BLUE CHEESE"/>
    <property type="match status" value="1"/>
</dbReference>
<dbReference type="PROSITE" id="PS50197">
    <property type="entry name" value="BEACH"/>
    <property type="match status" value="1"/>
</dbReference>
<keyword evidence="8" id="KW-1185">Reference proteome</keyword>
<dbReference type="InterPro" id="IPR051944">
    <property type="entry name" value="BEACH_domain_protein"/>
</dbReference>
<keyword evidence="1 3" id="KW-0853">WD repeat</keyword>
<dbReference type="SUPFAM" id="SSF50978">
    <property type="entry name" value="WD40 repeat-like"/>
    <property type="match status" value="1"/>
</dbReference>
<organism evidence="7 8">
    <name type="scientific">Puccinia graminis f. sp. tritici</name>
    <dbReference type="NCBI Taxonomy" id="56615"/>
    <lineage>
        <taxon>Eukaryota</taxon>
        <taxon>Fungi</taxon>
        <taxon>Dikarya</taxon>
        <taxon>Basidiomycota</taxon>
        <taxon>Pucciniomycotina</taxon>
        <taxon>Pucciniomycetes</taxon>
        <taxon>Pucciniales</taxon>
        <taxon>Pucciniaceae</taxon>
        <taxon>Puccinia</taxon>
    </lineage>
</organism>
<dbReference type="SUPFAM" id="SSF48371">
    <property type="entry name" value="ARM repeat"/>
    <property type="match status" value="1"/>
</dbReference>
<dbReference type="SUPFAM" id="SSF57903">
    <property type="entry name" value="FYVE/PHD zinc finger"/>
    <property type="match status" value="1"/>
</dbReference>
<feature type="region of interest" description="Disordered" evidence="4">
    <location>
        <begin position="2032"/>
        <end position="2109"/>
    </location>
</feature>
<protein>
    <submittedName>
        <fullName evidence="7">Uncharacterized protein</fullName>
    </submittedName>
</protein>
<dbReference type="PROSITE" id="PS50082">
    <property type="entry name" value="WD_REPEATS_2"/>
    <property type="match status" value="1"/>
</dbReference>
<evidence type="ECO:0000256" key="4">
    <source>
        <dbReference type="SAM" id="MobiDB-lite"/>
    </source>
</evidence>
<feature type="compositionally biased region" description="Polar residues" evidence="4">
    <location>
        <begin position="1539"/>
        <end position="1568"/>
    </location>
</feature>
<dbReference type="OrthoDB" id="2502358at2759"/>
<dbReference type="Gene3D" id="2.30.29.30">
    <property type="entry name" value="Pleckstrin-homology domain (PH domain)/Phosphotyrosine-binding domain (PTB)"/>
    <property type="match status" value="1"/>
</dbReference>
<name>A0A5B0M331_PUCGR</name>
<feature type="region of interest" description="Disordered" evidence="4">
    <location>
        <begin position="1223"/>
        <end position="1248"/>
    </location>
</feature>
<dbReference type="CDD" id="cd06071">
    <property type="entry name" value="Beach"/>
    <property type="match status" value="1"/>
</dbReference>
<evidence type="ECO:0000256" key="3">
    <source>
        <dbReference type="PROSITE-ProRule" id="PRU00221"/>
    </source>
</evidence>
<dbReference type="PROSITE" id="PS00678">
    <property type="entry name" value="WD_REPEATS_1"/>
    <property type="match status" value="1"/>
</dbReference>
<dbReference type="PANTHER" id="PTHR46108">
    <property type="entry name" value="BLUE CHEESE"/>
    <property type="match status" value="1"/>
</dbReference>
<dbReference type="Gene3D" id="1.10.1540.10">
    <property type="entry name" value="BEACH domain"/>
    <property type="match status" value="1"/>
</dbReference>
<evidence type="ECO:0000259" key="5">
    <source>
        <dbReference type="PROSITE" id="PS50197"/>
    </source>
</evidence>
<comment type="caution">
    <text evidence="7">The sequence shown here is derived from an EMBL/GenBank/DDBJ whole genome shotgun (WGS) entry which is preliminary data.</text>
</comment>
<feature type="compositionally biased region" description="Polar residues" evidence="4">
    <location>
        <begin position="314"/>
        <end position="331"/>
    </location>
</feature>
<dbReference type="InterPro" id="IPR016024">
    <property type="entry name" value="ARM-type_fold"/>
</dbReference>
<dbReference type="CDD" id="cd01201">
    <property type="entry name" value="PH_BEACH"/>
    <property type="match status" value="1"/>
</dbReference>
<feature type="region of interest" description="Disordered" evidence="4">
    <location>
        <begin position="431"/>
        <end position="458"/>
    </location>
</feature>
<dbReference type="Pfam" id="PF23295">
    <property type="entry name" value="Arm_4"/>
    <property type="match status" value="1"/>
</dbReference>
<feature type="compositionally biased region" description="Basic residues" evidence="4">
    <location>
        <begin position="2055"/>
        <end position="2065"/>
    </location>
</feature>
<dbReference type="EMBL" id="VSWC01000171">
    <property type="protein sequence ID" value="KAA1070368.1"/>
    <property type="molecule type" value="Genomic_DNA"/>
</dbReference>
<feature type="region of interest" description="Disordered" evidence="4">
    <location>
        <begin position="303"/>
        <end position="335"/>
    </location>
</feature>
<dbReference type="InterPro" id="IPR036372">
    <property type="entry name" value="BEACH_dom_sf"/>
</dbReference>
<feature type="compositionally biased region" description="Basic residues" evidence="4">
    <location>
        <begin position="2037"/>
        <end position="2046"/>
    </location>
</feature>
<dbReference type="SUPFAM" id="SSF81837">
    <property type="entry name" value="BEACH domain"/>
    <property type="match status" value="1"/>
</dbReference>
<feature type="compositionally biased region" description="Basic and acidic residues" evidence="4">
    <location>
        <begin position="2070"/>
        <end position="2090"/>
    </location>
</feature>
<dbReference type="InterPro" id="IPR036322">
    <property type="entry name" value="WD40_repeat_dom_sf"/>
</dbReference>
<dbReference type="InterPro" id="IPR019775">
    <property type="entry name" value="WD40_repeat_CS"/>
</dbReference>
<gene>
    <name evidence="7" type="ORF">PGT21_009891</name>
</gene>
<evidence type="ECO:0000313" key="8">
    <source>
        <dbReference type="Proteomes" id="UP000324748"/>
    </source>
</evidence>
<feature type="region of interest" description="Disordered" evidence="4">
    <location>
        <begin position="141"/>
        <end position="196"/>
    </location>
</feature>
<feature type="domain" description="BEACH-type PH" evidence="6">
    <location>
        <begin position="2170"/>
        <end position="2301"/>
    </location>
</feature>
<dbReference type="InterPro" id="IPR011011">
    <property type="entry name" value="Znf_FYVE_PHD"/>
</dbReference>
<dbReference type="SMART" id="SM00320">
    <property type="entry name" value="WD40"/>
    <property type="match status" value="4"/>
</dbReference>
<feature type="compositionally biased region" description="Basic and acidic residues" evidence="4">
    <location>
        <begin position="2127"/>
        <end position="2159"/>
    </location>
</feature>
<evidence type="ECO:0000256" key="1">
    <source>
        <dbReference type="ARBA" id="ARBA00022574"/>
    </source>
</evidence>
<dbReference type="InterPro" id="IPR001680">
    <property type="entry name" value="WD40_rpt"/>
</dbReference>
<dbReference type="InterPro" id="IPR011993">
    <property type="entry name" value="PH-like_dom_sf"/>
</dbReference>
<dbReference type="PROSITE" id="PS51783">
    <property type="entry name" value="PH_BEACH"/>
    <property type="match status" value="1"/>
</dbReference>
<dbReference type="Pfam" id="PF00400">
    <property type="entry name" value="WD40"/>
    <property type="match status" value="2"/>
</dbReference>
<dbReference type="InterPro" id="IPR000409">
    <property type="entry name" value="BEACH_dom"/>
</dbReference>
<sequence length="2988" mass="332205">MFNRLRSSSIGSLIDLASPRAEVESPKPQPPHSVPSRQQSLNLAPGNRVPCTPSPLSGCFTKSRRTPQSSPQAERALSVSKKELTEVIELLQQVRPNDLSQTRALLSLMVAILSDMPKCRECMRENAGFLTLITVLASLGSDALPEPQPTTTTEDKAESESSNQRRVPSIAVDDGLPSGLTESPKPASKITQSKHSELQEERDAVATLVFKCLALALSNHRENQLFFSTKLGFKLVLDALRLSSFIPQLNPGSQSTLPSARYRRQKIEKLFGILFAFIVADFSCVDLFSTVRIKINHQGEASPAASFDSEENGHSATRNKASQGTSSTSIPTKLDSDSKYSKMAKLLRQEICDRSEFLRVEIADAVLLLLALHADLFYLADSSVQNLEDNYELLFLSLKAIEILAATSRHSQIALNSIELTAVLLERLAPQSNLTSPPPGRKAQGSESTSAPLPSAGLEPWNPKTLITCSDKIANRLGDRQCRQVSKAIVQQMLQVGSSPREARILFRQAVRRHDAGSNGKETLDEDYLELILSGMKSSNCPPIIHFGSSKPGCAYAVLDSLGTNAFPPNQTSGWTFVTWLQIESFGNDPNMLLELLTISDPNEECYVQIAISRSSSVIIQTTRPSMLSSSCSDSKSSARATNEGLPEFASSSGSKTTAEFNKITLELGRFYHFAVVQKPGTRNSSSTVSLFIDGECAGLLPILWPKTPKSQRLSACFGSMPSLPNPNLGSPHRRVPPRLERPRWNLAGCWLFNQALPGDMLFVMSTLGPKIFTCFQDALGSFQTYSSSTLLNLKIDNLRHQAPKSKLNSDQAMQRSTSAPAAPATAALLNKSPLIKAVKEPASAFIPQTSIYFALSAKNGIVIPDPLKQVQDKYDDMDSVNYMQKIYTPIDAPSFDHQTYDKVTLASGPTSSAFGPIFANGILNASTPNSKASHYFMDPLTSSGYGLLPPSMTPSPSKESIAYTTHEQILELIGEVQMCSPKRLDDSIWTASGSIFLVRLIQLSSTEKQLMMALQIFFEAISHNWRLSEDAEKIQAYETLGFILRSKTHLITPPVHRILLRFAGIMVDDSSSQSPTSSDTLCNLSLNDPVLATKPDIKNQNNGLRHSVITNPLAFRFLLLDFDLWSSTPLEIQRFHCESLCGMIETSVWSRFSMKRIGKINLLPKMLYALRNRQFSVSSEGGEVIPAYIRLLGCVLKAQFNSQVIRHLASYLTASLTPEQSSKQELPVGSTSANESKDHQESQSMPAQLNVPAVDSKSLSTSITLDEPIMVLKVLHDLLLSPNDQESCTYITQFLKAINGSKWLLMFFRKDTHPEVISYSLRILTRLIQTQDFRWLQHFRNTLAGFTIMRSVLAKFCFQNESILVTTLSLLSQVDIRTVPMFSTNRSATPGTSPLMFKDDLQGVIRSIRGIPNELVTPEMLPIVISLLKPAYVVRCSGENMTSIYVMEWLNLRMESQDDGWNEMLGDKDIVKVWANYVTLLSCLPHLGHLQPEPERSEDEMQSNLTPKTHEASCLSSFPLTFTSPGIDQAAQPPAGVCTTSSPNNQRDSAYTLGSKSQNKNRMSNRQSKLPKSSVSLSVTVPTALMINGEVAPCTSPGIPEKALAPESYDLLEDSPFGPSFEESDPTSTGATSLYCYDNALEDVVENLASITDCFLMNFLFDQHSNLSQSKQAGSDSGRAFEKNLRVNRLEQLLTLVINRVGNDRAWITPFMNQVIEMIILQTDPGSVPWDWLIATLADGYLSGWLQPNATSVSQLVTFLLARPIQGLIGPLGDLLLIALTNRYTSAPEVLLEQLCSHHLASLIAAVPPELVPRLVYILTQYLSRPHSIRTSASDVLKLLFSYHPLILEEFCLNIDPSNPVTERSASISGSSDTTDHPSTTDHSMSQVERDLSKVLQMQPDELKEVLEKSSSINCTGKLDWIQFVTESEMRANRTRSEILTKFRVMWTEHSNKGVIESRRLESVVKKLQVWARSVKEIDAARFANLRQDNFDTKHYLEMQLTKRLGELYRPFSILAQAQDNTATYWALDSTEGPSRQRRKLRRLGQKLDTRTIQRPKIRHHRMRSLGASRRDSYRDEETFDELRKRADETSPISPTHPESLLPPSEIWGEESGEYDDLGVQVNTDRNTRPVDDLASKKSILDGGKRRGEDAHSEDFNEDKSRRILKSLEAGDVIQGVWNVEQVIGLDTCPALFLMAKNNIYIIDGFFQKSNGELVNSWDAWEERDPHLRTLASLSRQTAKLNSRAAAHQTRRWNYSDIVSISSRKWLFRDICIEFLFADGRSRLLTFSTHKRDDALKKLKNCIRRSVGPEVLSHMNLSLKSQTELWQNGQISNQAYLLYLNDAAGRTYRDLTQHPVFPWILADYTSSTLDLEKPESFRKLHLPMGAQTESRKRDFIERFLSLEEFGTIGDERMKPAHYMTHYSSAVVVCGFLIRLQPFCDHFIEIQGSFDHADRTFWSMHRAWLSASEQSRSDVRELIPEFFHCPEFLLNLNKLSLGSRQEGGAPIGDVELPPWAHGDPRLFVELHREALESDFVSANIHHWIDLIFGYKQRGQAALDAVNVFQEVSYEGTVSLDAIDDDRERSSVLGAMCNWGLTPSQIFEAPHPARAKQPKHALEPKSMITASTCSALIQSIVPIRDIRQPIGQIHPGINLEKTFVSGPQSLLVPPNATHRLDWDFLDQTLRIFDSTNSLCATFEGVSSEHISSACFADQRTLATGSTDSTISLWRFAWLANGGAHLQQIEVLRGHSGPISCIVASRTLSIVVSGAEDGLAMIWDLNRALLVHSLPHSNPVSFAAISESTGDIATCSQNTVRVWSINGDLLSTISTSHHITDAITACCWSLAEVKPLLVTGHRAGKLMFWQRKSAHAENPSEPWKMELIHEAHHASNNACSEIRALSMTGRTLLSGDNFGRLFCWSLPGSACVLPDSITSCCMLCEHRFGLLEGKRRCSCCSAIICSSCQDTVPGWNSKCCLSCLPKLMKLVVRA</sequence>